<keyword evidence="2" id="KW-0819">tRNA processing</keyword>
<dbReference type="GO" id="GO:1990481">
    <property type="term" value="P:mRNA pseudouridine synthesis"/>
    <property type="evidence" value="ECO:0007669"/>
    <property type="project" value="TreeGrafter"/>
</dbReference>
<evidence type="ECO:0000256" key="3">
    <source>
        <dbReference type="ARBA" id="ARBA00023235"/>
    </source>
</evidence>
<feature type="active site" description="Nucleophile" evidence="5">
    <location>
        <position position="85"/>
    </location>
</feature>
<comment type="similarity">
    <text evidence="1">Belongs to the tRNA pseudouridine synthase TruA family.</text>
</comment>
<dbReference type="GO" id="GO:0009982">
    <property type="term" value="F:pseudouridine synthase activity"/>
    <property type="evidence" value="ECO:0007669"/>
    <property type="project" value="InterPro"/>
</dbReference>
<dbReference type="GeneID" id="24133758"/>
<protein>
    <recommendedName>
        <fullName evidence="8">Pseudouridine synthase I TruA alpha/beta domain-containing protein</fullName>
    </recommendedName>
</protein>
<accession>A0A067C0B2</accession>
<feature type="region of interest" description="Disordered" evidence="7">
    <location>
        <begin position="212"/>
        <end position="239"/>
    </location>
</feature>
<sequence length="524" mass="58184">MMLRIARGRPLLRLFSTEAKKRKVKVALVSGYLGTGYHGVQLQDTNGVPTVENEVRAALFKAGCILESNLADLSKIGWSRSSRTDKGVHASCIVFSAKLLVDSDSINETDGRLRGLPEAINAHLPPSIRMFTATKVHQSFRAREDCTLREYEYFLPLSFLAPLATNGQSVEAMADTILATLPRYEGIFDFHNFTKQRGSFYKEKDRRVAKRMAKDAMSDDDEVLEEDDDDDDLSVPSNISIENGTRRSLQRHRRTIYRCRGSLIQDFHGSPYLRVHLTGASFLLNQIRCMVGAAIAVATGHLSPMMFDAALETNQIVRVPTAPAEGLVLSSCALGGKRPLISLVHDHNTPSALEMKKFEAPHRILLTSTESDALGAFCHNVIYKEVDRAWKTSEAVAKWPSTLALFHERFLEQQAHLPVLQAAVDALRQNDTEKLAASMRVVQQARRDEDPIRCLPRAFSTSLCIRFGLTPGNYVTDLLIAVKQSVLSGVVPVDATEDDLLAFVEDVGVDKLAARGQRIRLRQA</sequence>
<dbReference type="OrthoDB" id="10256309at2759"/>
<gene>
    <name evidence="9" type="ORF">SPRG_11737</name>
</gene>
<dbReference type="PANTHER" id="PTHR11142:SF4">
    <property type="entry name" value="PSEUDOURIDYLATE SYNTHASE 1 HOMOLOG"/>
    <property type="match status" value="1"/>
</dbReference>
<dbReference type="KEGG" id="spar:SPRG_11737"/>
<dbReference type="InterPro" id="IPR020103">
    <property type="entry name" value="PsdUridine_synth_cat_dom_sf"/>
</dbReference>
<dbReference type="VEuPathDB" id="FungiDB:SPRG_11737"/>
<dbReference type="Gene3D" id="3.30.70.580">
    <property type="entry name" value="Pseudouridine synthase I, catalytic domain, N-terminal subdomain"/>
    <property type="match status" value="1"/>
</dbReference>
<dbReference type="OMA" id="TLREYEY"/>
<dbReference type="EMBL" id="KK583267">
    <property type="protein sequence ID" value="KDO22555.1"/>
    <property type="molecule type" value="Genomic_DNA"/>
</dbReference>
<dbReference type="GO" id="GO:0003723">
    <property type="term" value="F:RNA binding"/>
    <property type="evidence" value="ECO:0007669"/>
    <property type="project" value="InterPro"/>
</dbReference>
<evidence type="ECO:0000256" key="2">
    <source>
        <dbReference type="ARBA" id="ARBA00022694"/>
    </source>
</evidence>
<evidence type="ECO:0000256" key="5">
    <source>
        <dbReference type="PIRSR" id="PIRSR641708-1"/>
    </source>
</evidence>
<evidence type="ECO:0000256" key="7">
    <source>
        <dbReference type="SAM" id="MobiDB-lite"/>
    </source>
</evidence>
<dbReference type="InterPro" id="IPR020094">
    <property type="entry name" value="TruA/RsuA/RluB/E/F_N"/>
</dbReference>
<dbReference type="RefSeq" id="XP_012206801.1">
    <property type="nucleotide sequence ID" value="XM_012351411.1"/>
</dbReference>
<dbReference type="AlphaFoldDB" id="A0A067C0B2"/>
<dbReference type="GO" id="GO:0031119">
    <property type="term" value="P:tRNA pseudouridine synthesis"/>
    <property type="evidence" value="ECO:0007669"/>
    <property type="project" value="InterPro"/>
</dbReference>
<dbReference type="InterPro" id="IPR001406">
    <property type="entry name" value="PsdUridine_synth_TruA"/>
</dbReference>
<dbReference type="Proteomes" id="UP000030745">
    <property type="component" value="Unassembled WGS sequence"/>
</dbReference>
<dbReference type="STRING" id="695850.A0A067C0B2"/>
<feature type="domain" description="Pseudouridine synthase I TruA alpha/beta" evidence="8">
    <location>
        <begin position="245"/>
        <end position="332"/>
    </location>
</feature>
<evidence type="ECO:0000256" key="4">
    <source>
        <dbReference type="ARBA" id="ARBA00036943"/>
    </source>
</evidence>
<dbReference type="GO" id="GO:0005634">
    <property type="term" value="C:nucleus"/>
    <property type="evidence" value="ECO:0007669"/>
    <property type="project" value="TreeGrafter"/>
</dbReference>
<keyword evidence="3" id="KW-0413">Isomerase</keyword>
<evidence type="ECO:0000313" key="10">
    <source>
        <dbReference type="Proteomes" id="UP000030745"/>
    </source>
</evidence>
<dbReference type="InterPro" id="IPR020097">
    <property type="entry name" value="PsdUridine_synth_TruA_a/b_dom"/>
</dbReference>
<dbReference type="CDD" id="cd02568">
    <property type="entry name" value="PseudoU_synth_PUS1_PUS2"/>
    <property type="match status" value="1"/>
</dbReference>
<feature type="binding site" evidence="6">
    <location>
        <position position="151"/>
    </location>
    <ligand>
        <name>substrate</name>
    </ligand>
</feature>
<evidence type="ECO:0000256" key="1">
    <source>
        <dbReference type="ARBA" id="ARBA00009375"/>
    </source>
</evidence>
<dbReference type="SUPFAM" id="SSF55120">
    <property type="entry name" value="Pseudouridine synthase"/>
    <property type="match status" value="1"/>
</dbReference>
<dbReference type="InterPro" id="IPR041708">
    <property type="entry name" value="PUS1/PUS2-like"/>
</dbReference>
<proteinExistence type="inferred from homology"/>
<comment type="catalytic activity">
    <reaction evidence="4">
        <text>a uridine in tRNA = a pseudouridine in tRNA</text>
        <dbReference type="Rhea" id="RHEA:54572"/>
        <dbReference type="Rhea" id="RHEA-COMP:13339"/>
        <dbReference type="Rhea" id="RHEA-COMP:13934"/>
        <dbReference type="ChEBI" id="CHEBI:65314"/>
        <dbReference type="ChEBI" id="CHEBI:65315"/>
    </reaction>
</comment>
<reference evidence="9 10" key="1">
    <citation type="journal article" date="2013" name="PLoS Genet.">
        <title>Distinctive expansion of potential virulence genes in the genome of the oomycete fish pathogen Saprolegnia parasitica.</title>
        <authorList>
            <person name="Jiang R.H."/>
            <person name="de Bruijn I."/>
            <person name="Haas B.J."/>
            <person name="Belmonte R."/>
            <person name="Lobach L."/>
            <person name="Christie J."/>
            <person name="van den Ackerveken G."/>
            <person name="Bottin A."/>
            <person name="Bulone V."/>
            <person name="Diaz-Moreno S.M."/>
            <person name="Dumas B."/>
            <person name="Fan L."/>
            <person name="Gaulin E."/>
            <person name="Govers F."/>
            <person name="Grenville-Briggs L.J."/>
            <person name="Horner N.R."/>
            <person name="Levin J.Z."/>
            <person name="Mammella M."/>
            <person name="Meijer H.J."/>
            <person name="Morris P."/>
            <person name="Nusbaum C."/>
            <person name="Oome S."/>
            <person name="Phillips A.J."/>
            <person name="van Rooyen D."/>
            <person name="Rzeszutek E."/>
            <person name="Saraiva M."/>
            <person name="Secombes C.J."/>
            <person name="Seidl M.F."/>
            <person name="Snel B."/>
            <person name="Stassen J.H."/>
            <person name="Sykes S."/>
            <person name="Tripathy S."/>
            <person name="van den Berg H."/>
            <person name="Vega-Arreguin J.C."/>
            <person name="Wawra S."/>
            <person name="Young S.K."/>
            <person name="Zeng Q."/>
            <person name="Dieguez-Uribeondo J."/>
            <person name="Russ C."/>
            <person name="Tyler B.M."/>
            <person name="van West P."/>
        </authorList>
    </citation>
    <scope>NUCLEOTIDE SEQUENCE [LARGE SCALE GENOMIC DNA]</scope>
    <source>
        <strain evidence="9 10">CBS 223.65</strain>
    </source>
</reference>
<dbReference type="PANTHER" id="PTHR11142">
    <property type="entry name" value="PSEUDOURIDYLATE SYNTHASE"/>
    <property type="match status" value="1"/>
</dbReference>
<evidence type="ECO:0000313" key="9">
    <source>
        <dbReference type="EMBL" id="KDO22555.1"/>
    </source>
</evidence>
<dbReference type="InterPro" id="IPR020095">
    <property type="entry name" value="PsdUridine_synth_TruA_C"/>
</dbReference>
<dbReference type="FunFam" id="3.30.70.580:FF:000002">
    <property type="entry name" value="tRNA pseudouridine synthase"/>
    <property type="match status" value="1"/>
</dbReference>
<keyword evidence="10" id="KW-1185">Reference proteome</keyword>
<organism evidence="9 10">
    <name type="scientific">Saprolegnia parasitica (strain CBS 223.65)</name>
    <dbReference type="NCBI Taxonomy" id="695850"/>
    <lineage>
        <taxon>Eukaryota</taxon>
        <taxon>Sar</taxon>
        <taxon>Stramenopiles</taxon>
        <taxon>Oomycota</taxon>
        <taxon>Saprolegniomycetes</taxon>
        <taxon>Saprolegniales</taxon>
        <taxon>Saprolegniaceae</taxon>
        <taxon>Saprolegnia</taxon>
    </lineage>
</organism>
<feature type="compositionally biased region" description="Acidic residues" evidence="7">
    <location>
        <begin position="218"/>
        <end position="233"/>
    </location>
</feature>
<evidence type="ECO:0000259" key="8">
    <source>
        <dbReference type="Pfam" id="PF01416"/>
    </source>
</evidence>
<evidence type="ECO:0000256" key="6">
    <source>
        <dbReference type="PIRSR" id="PIRSR641708-2"/>
    </source>
</evidence>
<dbReference type="Pfam" id="PF01416">
    <property type="entry name" value="PseudoU_synth_1"/>
    <property type="match status" value="1"/>
</dbReference>
<name>A0A067C0B2_SAPPC</name>
<dbReference type="Gene3D" id="3.30.70.660">
    <property type="entry name" value="Pseudouridine synthase I, catalytic domain, C-terminal subdomain"/>
    <property type="match status" value="1"/>
</dbReference>